<proteinExistence type="predicted"/>
<accession>C0XGN2</accession>
<evidence type="ECO:0000313" key="1">
    <source>
        <dbReference type="EMBL" id="EEI25444.1"/>
    </source>
</evidence>
<comment type="caution">
    <text evidence="1">The sequence shown here is derived from an EMBL/GenBank/DDBJ whole genome shotgun (WGS) entry which is preliminary data.</text>
</comment>
<organism evidence="1 2">
    <name type="scientific">Lentilactobacillus hilgardii (strain ATCC 8290 / DSM 20176 / CCUG 30140 / JCM 1155 / KCTC 3500 / NBRC 15886 / NCIMB 8040 / NRRL B-1843 / 9)</name>
    <dbReference type="NCBI Taxonomy" id="1423757"/>
    <lineage>
        <taxon>Bacteria</taxon>
        <taxon>Bacillati</taxon>
        <taxon>Bacillota</taxon>
        <taxon>Bacilli</taxon>
        <taxon>Lactobacillales</taxon>
        <taxon>Lactobacillaceae</taxon>
        <taxon>Lentilactobacillus</taxon>
    </lineage>
</organism>
<dbReference type="AlphaFoldDB" id="C0XGN2"/>
<keyword evidence="2" id="KW-1185">Reference proteome</keyword>
<gene>
    <name evidence="1" type="ORF">HMPREF0519_0393</name>
</gene>
<dbReference type="Proteomes" id="UP000003752">
    <property type="component" value="Unassembled WGS sequence"/>
</dbReference>
<dbReference type="RefSeq" id="WP_003635260.1">
    <property type="nucleotide sequence ID" value="NZ_AZDF01000009.1"/>
</dbReference>
<reference evidence="1 2" key="1">
    <citation type="submission" date="2009-01" db="EMBL/GenBank/DDBJ databases">
        <authorList>
            <person name="Qin X."/>
            <person name="Bachman B."/>
            <person name="Battles P."/>
            <person name="Bell A."/>
            <person name="Bess C."/>
            <person name="Bickham C."/>
            <person name="Chaboub L."/>
            <person name="Chen D."/>
            <person name="Coyle M."/>
            <person name="Deiros D.R."/>
            <person name="Dinh H."/>
            <person name="Forbes L."/>
            <person name="Fowler G."/>
            <person name="Francisco L."/>
            <person name="Fu Q."/>
            <person name="Gubbala S."/>
            <person name="Hale W."/>
            <person name="Han Y."/>
            <person name="Hemphill L."/>
            <person name="Highlander S.K."/>
            <person name="Hirani K."/>
            <person name="Hogues M."/>
            <person name="Jackson L."/>
            <person name="Jakkamsetti A."/>
            <person name="Javaid M."/>
            <person name="Jiang H."/>
            <person name="Korchina V."/>
            <person name="Kovar C."/>
            <person name="Lara F."/>
            <person name="Lee S."/>
            <person name="Mata R."/>
            <person name="Mathew T."/>
            <person name="Moen C."/>
            <person name="Morales K."/>
            <person name="Munidasa M."/>
            <person name="Nazareth L."/>
            <person name="Ngo R."/>
            <person name="Nguyen L."/>
            <person name="Okwuonu G."/>
            <person name="Ongeri F."/>
            <person name="Patil S."/>
            <person name="Petrosino J."/>
            <person name="Pham C."/>
            <person name="Pham P."/>
            <person name="Pu L.-L."/>
            <person name="Puazo M."/>
            <person name="Raj R."/>
            <person name="Reid J."/>
            <person name="Rouhana J."/>
            <person name="Saada N."/>
            <person name="Shang Y."/>
            <person name="Simmons D."/>
            <person name="Thornton R."/>
            <person name="Warren J."/>
            <person name="Weissenberger G."/>
            <person name="Zhang J."/>
            <person name="Zhang L."/>
            <person name="Zhou C."/>
            <person name="Zhu D."/>
            <person name="Muzny D."/>
            <person name="Worley K."/>
            <person name="Gibbs R."/>
        </authorList>
    </citation>
    <scope>NUCLEOTIDE SEQUENCE [LARGE SCALE GENOMIC DNA]</scope>
    <source>
        <strain evidence="2">ATCC 8290 / DSM 20176 / CCUG 30140 / JCM 1155 / KCTC 3500 / NBRC 15886 / NCIMB 8040 / NRRL B-1843 / 9</strain>
    </source>
</reference>
<dbReference type="HOGENOM" id="CLU_1568748_0_0_9"/>
<sequence>MDKHAQSSNRYQVFRRGVFLGSVIAYPDYENRSFYTVSTYHHGELQFSSGDVFINYKNVKFYITNVERINYSYKLSFETDEDRNRYKRPSSWINILTVKTASLKELEELIPFVSQSDQPLLKELIQVLKKSVSEGAPLSQNKLNKYKGMLKRNNRVMAKLAELLLKYLIG</sequence>
<dbReference type="EMBL" id="ACGP01000088">
    <property type="protein sequence ID" value="EEI25444.1"/>
    <property type="molecule type" value="Genomic_DNA"/>
</dbReference>
<name>C0XGN2_LENH9</name>
<protein>
    <submittedName>
        <fullName evidence="1">Uncharacterized protein</fullName>
    </submittedName>
</protein>
<evidence type="ECO:0000313" key="2">
    <source>
        <dbReference type="Proteomes" id="UP000003752"/>
    </source>
</evidence>
<dbReference type="SMR" id="C0XGN2"/>